<feature type="compositionally biased region" description="Basic and acidic residues" evidence="1">
    <location>
        <begin position="133"/>
        <end position="147"/>
    </location>
</feature>
<feature type="region of interest" description="Disordered" evidence="1">
    <location>
        <begin position="133"/>
        <end position="170"/>
    </location>
</feature>
<evidence type="ECO:0000256" key="1">
    <source>
        <dbReference type="SAM" id="MobiDB-lite"/>
    </source>
</evidence>
<name>W9SGG5_9ROSA</name>
<keyword evidence="3" id="KW-1185">Reference proteome</keyword>
<gene>
    <name evidence="2" type="ORF">L484_017632</name>
</gene>
<organism evidence="2 3">
    <name type="scientific">Morus notabilis</name>
    <dbReference type="NCBI Taxonomy" id="981085"/>
    <lineage>
        <taxon>Eukaryota</taxon>
        <taxon>Viridiplantae</taxon>
        <taxon>Streptophyta</taxon>
        <taxon>Embryophyta</taxon>
        <taxon>Tracheophyta</taxon>
        <taxon>Spermatophyta</taxon>
        <taxon>Magnoliopsida</taxon>
        <taxon>eudicotyledons</taxon>
        <taxon>Gunneridae</taxon>
        <taxon>Pentapetalae</taxon>
        <taxon>rosids</taxon>
        <taxon>fabids</taxon>
        <taxon>Rosales</taxon>
        <taxon>Moraceae</taxon>
        <taxon>Moreae</taxon>
        <taxon>Morus</taxon>
    </lineage>
</organism>
<sequence length="170" mass="19104">MELRKTGYNGGSWRTTVRESGKALKCSSFRLSIVHRANHMRHNHRGYIVVVPLPPIHRHLVVSVVLVVFQPLLESCIQLRDVWITDDTVGVADTGPSGLYTPAAIVITTSRPVSFLIVNIEVMGIAGPFHTAEEKRASDKTRRKPEPKAFIWSQPTRGHQHRRPWTCNGP</sequence>
<evidence type="ECO:0000313" key="3">
    <source>
        <dbReference type="Proteomes" id="UP000030645"/>
    </source>
</evidence>
<reference evidence="3" key="1">
    <citation type="submission" date="2013-01" db="EMBL/GenBank/DDBJ databases">
        <title>Draft Genome Sequence of a Mulberry Tree, Morus notabilis C.K. Schneid.</title>
        <authorList>
            <person name="He N."/>
            <person name="Zhao S."/>
        </authorList>
    </citation>
    <scope>NUCLEOTIDE SEQUENCE</scope>
</reference>
<protein>
    <submittedName>
        <fullName evidence="2">Uncharacterized protein</fullName>
    </submittedName>
</protein>
<dbReference type="AlphaFoldDB" id="W9SGG5"/>
<accession>W9SGG5</accession>
<proteinExistence type="predicted"/>
<evidence type="ECO:0000313" key="2">
    <source>
        <dbReference type="EMBL" id="EXC31352.1"/>
    </source>
</evidence>
<dbReference type="Proteomes" id="UP000030645">
    <property type="component" value="Unassembled WGS sequence"/>
</dbReference>
<dbReference type="EMBL" id="KE346255">
    <property type="protein sequence ID" value="EXC31352.1"/>
    <property type="molecule type" value="Genomic_DNA"/>
</dbReference>